<gene>
    <name evidence="1" type="ORF">LMG9449_0325</name>
</gene>
<dbReference type="EMBL" id="LKLS01000011">
    <property type="protein sequence ID" value="KSU22226.1"/>
    <property type="molecule type" value="Genomic_DNA"/>
</dbReference>
<comment type="caution">
    <text evidence="1">The sequence shown here is derived from an EMBL/GenBank/DDBJ whole genome shotgun (WGS) entry which is preliminary data.</text>
</comment>
<dbReference type="PATRIC" id="fig|1360.109.peg.1410"/>
<accession>A0A0V8E8T9</accession>
<proteinExistence type="predicted"/>
<organism evidence="1 2">
    <name type="scientific">Lactococcus lactis subsp. lactis</name>
    <name type="common">Streptococcus lactis</name>
    <dbReference type="NCBI Taxonomy" id="1360"/>
    <lineage>
        <taxon>Bacteria</taxon>
        <taxon>Bacillati</taxon>
        <taxon>Bacillota</taxon>
        <taxon>Bacilli</taxon>
        <taxon>Lactobacillales</taxon>
        <taxon>Streptococcaceae</taxon>
        <taxon>Lactococcus</taxon>
    </lineage>
</organism>
<protein>
    <recommendedName>
        <fullName evidence="3">Homeodomain phBC6A51-type domain-containing protein</fullName>
    </recommendedName>
</protein>
<dbReference type="AlphaFoldDB" id="A0A0V8E8T9"/>
<dbReference type="Proteomes" id="UP000053612">
    <property type="component" value="Unassembled WGS sequence"/>
</dbReference>
<dbReference type="Gene3D" id="1.10.10.60">
    <property type="entry name" value="Homeodomain-like"/>
    <property type="match status" value="1"/>
</dbReference>
<reference evidence="2" key="1">
    <citation type="submission" date="2015-10" db="EMBL/GenBank/DDBJ databases">
        <title>Draft Genome Sequences of 11 Lactococcus lactis subspecies cremoris strains.</title>
        <authorList>
            <person name="Wels M."/>
            <person name="Backus L."/>
            <person name="Boekhorst J."/>
            <person name="Dijkstra A."/>
            <person name="Beerthuizen M."/>
            <person name="Kelly W."/>
            <person name="Siezen R."/>
            <person name="Bachmann H."/>
            <person name="Van Hijum S."/>
        </authorList>
    </citation>
    <scope>NUCLEOTIDE SEQUENCE [LARGE SCALE GENOMIC DNA]</scope>
    <source>
        <strain evidence="2">LMG9449</strain>
    </source>
</reference>
<evidence type="ECO:0008006" key="3">
    <source>
        <dbReference type="Google" id="ProtNLM"/>
    </source>
</evidence>
<evidence type="ECO:0000313" key="2">
    <source>
        <dbReference type="Proteomes" id="UP000053612"/>
    </source>
</evidence>
<name>A0A0V8E8T9_LACLL</name>
<sequence length="148" mass="16683">MAGFFIQILQKARYKNVTNGNIYKPTTAEKKLLEVLINPENAGKTVTDICNLANVSRRKYYEAMGKEEFSNLVNETTMDLVTAKAGSVLNAAYKYAMKEKGFQDRKMILTIAGIYVDKSQTELSGSVDINERSKEIQERIKGRMKDGE</sequence>
<evidence type="ECO:0000313" key="1">
    <source>
        <dbReference type="EMBL" id="KSU22226.1"/>
    </source>
</evidence>